<proteinExistence type="predicted"/>
<evidence type="ECO:0008006" key="3">
    <source>
        <dbReference type="Google" id="ProtNLM"/>
    </source>
</evidence>
<sequence>MANSTSTVSLHSHIIAVIVFNGLNFSEWLEQVNFHLGVLDLDLAVLEEKSANVIDRNNDAERLKHKAWDSVTAKKYRKLVEEHFRSADKSVAGILMVELTTVKYDGLRRFLYNPEHKPKQKSFCSWGTE</sequence>
<dbReference type="AlphaFoldDB" id="A0AAV6Y8A7"/>
<dbReference type="Proteomes" id="UP000826271">
    <property type="component" value="Unassembled WGS sequence"/>
</dbReference>
<dbReference type="EMBL" id="WHWC01000002">
    <property type="protein sequence ID" value="KAG8387743.1"/>
    <property type="molecule type" value="Genomic_DNA"/>
</dbReference>
<keyword evidence="2" id="KW-1185">Reference proteome</keyword>
<organism evidence="1 2">
    <name type="scientific">Buddleja alternifolia</name>
    <dbReference type="NCBI Taxonomy" id="168488"/>
    <lineage>
        <taxon>Eukaryota</taxon>
        <taxon>Viridiplantae</taxon>
        <taxon>Streptophyta</taxon>
        <taxon>Embryophyta</taxon>
        <taxon>Tracheophyta</taxon>
        <taxon>Spermatophyta</taxon>
        <taxon>Magnoliopsida</taxon>
        <taxon>eudicotyledons</taxon>
        <taxon>Gunneridae</taxon>
        <taxon>Pentapetalae</taxon>
        <taxon>asterids</taxon>
        <taxon>lamiids</taxon>
        <taxon>Lamiales</taxon>
        <taxon>Scrophulariaceae</taxon>
        <taxon>Buddlejeae</taxon>
        <taxon>Buddleja</taxon>
    </lineage>
</organism>
<evidence type="ECO:0000313" key="2">
    <source>
        <dbReference type="Proteomes" id="UP000826271"/>
    </source>
</evidence>
<gene>
    <name evidence="1" type="ORF">BUALT_Bualt02G0053100</name>
</gene>
<accession>A0AAV6Y8A7</accession>
<evidence type="ECO:0000313" key="1">
    <source>
        <dbReference type="EMBL" id="KAG8387743.1"/>
    </source>
</evidence>
<name>A0AAV6Y8A7_9LAMI</name>
<protein>
    <recommendedName>
        <fullName evidence="3">UBN2_3 domain-containing protein</fullName>
    </recommendedName>
</protein>
<reference evidence="1" key="1">
    <citation type="submission" date="2019-10" db="EMBL/GenBank/DDBJ databases">
        <authorList>
            <person name="Zhang R."/>
            <person name="Pan Y."/>
            <person name="Wang J."/>
            <person name="Ma R."/>
            <person name="Yu S."/>
        </authorList>
    </citation>
    <scope>NUCLEOTIDE SEQUENCE</scope>
    <source>
        <strain evidence="1">LA-IB0</strain>
        <tissue evidence="1">Leaf</tissue>
    </source>
</reference>
<comment type="caution">
    <text evidence="1">The sequence shown here is derived from an EMBL/GenBank/DDBJ whole genome shotgun (WGS) entry which is preliminary data.</text>
</comment>